<evidence type="ECO:0000313" key="2">
    <source>
        <dbReference type="EMBL" id="NBJ91629.1"/>
    </source>
</evidence>
<proteinExistence type="predicted"/>
<evidence type="ECO:0000313" key="3">
    <source>
        <dbReference type="Proteomes" id="UP001154420"/>
    </source>
</evidence>
<evidence type="ECO:0000259" key="1">
    <source>
        <dbReference type="Pfam" id="PF24963"/>
    </source>
</evidence>
<sequence length="159" mass="18136">MYKNHEGFSDPTAGKAISNAMREYREKQKAIYRRRSEIKGRKKVYVISQFSGNIPENVRKAQAYGRYVIRKRCIPVTSHPLYPQMLDMAADGTETAEARELGTMFGLALLAVCDEAWCFTSGLPEDAISEGMKTELEEARRLGIPIKMIKGEDIWKERQ</sequence>
<dbReference type="AlphaFoldDB" id="A0A9X5GQU6"/>
<dbReference type="InterPro" id="IPR056670">
    <property type="entry name" value="DUF7768"/>
</dbReference>
<accession>A0A9X5GQU6</accession>
<dbReference type="Gene3D" id="3.40.50.10400">
    <property type="entry name" value="Hypothetical protein PA1492"/>
    <property type="match status" value="1"/>
</dbReference>
<name>A0A9X5GQU6_9FIRM</name>
<dbReference type="Pfam" id="PF24963">
    <property type="entry name" value="DUF7768"/>
    <property type="match status" value="1"/>
</dbReference>
<dbReference type="OrthoDB" id="9807423at2"/>
<comment type="caution">
    <text evidence="2">The sequence shown here is derived from an EMBL/GenBank/DDBJ whole genome shotgun (WGS) entry which is preliminary data.</text>
</comment>
<feature type="domain" description="DUF7768" evidence="1">
    <location>
        <begin position="42"/>
        <end position="148"/>
    </location>
</feature>
<keyword evidence="3" id="KW-1185">Reference proteome</keyword>
<reference evidence="2" key="1">
    <citation type="submission" date="2018-09" db="EMBL/GenBank/DDBJ databases">
        <title>Murine metabolic-syndrome-specific gut microbial biobank.</title>
        <authorList>
            <person name="Liu C."/>
        </authorList>
    </citation>
    <scope>NUCLEOTIDE SEQUENCE</scope>
    <source>
        <strain evidence="2">D42-62</strain>
    </source>
</reference>
<organism evidence="2 3">
    <name type="scientific">Parablautia muri</name>
    <dbReference type="NCBI Taxonomy" id="2320879"/>
    <lineage>
        <taxon>Bacteria</taxon>
        <taxon>Bacillati</taxon>
        <taxon>Bacillota</taxon>
        <taxon>Clostridia</taxon>
        <taxon>Lachnospirales</taxon>
        <taxon>Lachnospiraceae</taxon>
        <taxon>Parablautia</taxon>
    </lineage>
</organism>
<protein>
    <recommendedName>
        <fullName evidence="1">DUF7768 domain-containing protein</fullName>
    </recommendedName>
</protein>
<gene>
    <name evidence="2" type="ORF">D5281_03240</name>
</gene>
<dbReference type="EMBL" id="QZDT01000003">
    <property type="protein sequence ID" value="NBJ91629.1"/>
    <property type="molecule type" value="Genomic_DNA"/>
</dbReference>
<dbReference type="Proteomes" id="UP001154420">
    <property type="component" value="Unassembled WGS sequence"/>
</dbReference>